<feature type="transmembrane region" description="Helical" evidence="1">
    <location>
        <begin position="119"/>
        <end position="138"/>
    </location>
</feature>
<dbReference type="InterPro" id="IPR020144">
    <property type="entry name" value="SpoVAB"/>
</dbReference>
<evidence type="ECO:0000256" key="1">
    <source>
        <dbReference type="SAM" id="Phobius"/>
    </source>
</evidence>
<keyword evidence="1" id="KW-1133">Transmembrane helix</keyword>
<reference evidence="2" key="1">
    <citation type="submission" date="2021-10" db="EMBL/GenBank/DDBJ databases">
        <title>Anaerobic single-cell dispensing facilitates the cultivation of human gut bacteria.</title>
        <authorList>
            <person name="Afrizal A."/>
        </authorList>
    </citation>
    <scope>NUCLEOTIDE SEQUENCE</scope>
    <source>
        <strain evidence="2">CLA-AA-H215</strain>
    </source>
</reference>
<dbReference type="RefSeq" id="WP_308453326.1">
    <property type="nucleotide sequence ID" value="NZ_JAJEQR010000015.1"/>
</dbReference>
<dbReference type="Proteomes" id="UP001198182">
    <property type="component" value="Unassembled WGS sequence"/>
</dbReference>
<proteinExistence type="predicted"/>
<dbReference type="Pfam" id="PF13782">
    <property type="entry name" value="SpoVAB"/>
    <property type="match status" value="1"/>
</dbReference>
<gene>
    <name evidence="2" type="ORF">LKD81_06700</name>
</gene>
<keyword evidence="3" id="KW-1185">Reference proteome</keyword>
<organism evidence="2 3">
    <name type="scientific">Hominifimenecus microfluidus</name>
    <dbReference type="NCBI Taxonomy" id="2885348"/>
    <lineage>
        <taxon>Bacteria</taxon>
        <taxon>Bacillati</taxon>
        <taxon>Bacillota</taxon>
        <taxon>Clostridia</taxon>
        <taxon>Lachnospirales</taxon>
        <taxon>Lachnospiraceae</taxon>
        <taxon>Hominifimenecus</taxon>
    </lineage>
</organism>
<keyword evidence="1" id="KW-0812">Transmembrane</keyword>
<accession>A0AAE3E9W0</accession>
<dbReference type="AlphaFoldDB" id="A0AAE3E9W0"/>
<feature type="transmembrane region" description="Helical" evidence="1">
    <location>
        <begin position="12"/>
        <end position="38"/>
    </location>
</feature>
<evidence type="ECO:0000313" key="3">
    <source>
        <dbReference type="Proteomes" id="UP001198182"/>
    </source>
</evidence>
<feature type="transmembrane region" description="Helical" evidence="1">
    <location>
        <begin position="74"/>
        <end position="98"/>
    </location>
</feature>
<evidence type="ECO:0000313" key="2">
    <source>
        <dbReference type="EMBL" id="MCC2230689.1"/>
    </source>
</evidence>
<dbReference type="EMBL" id="JAJEQR010000015">
    <property type="protein sequence ID" value="MCC2230689.1"/>
    <property type="molecule type" value="Genomic_DNA"/>
</dbReference>
<comment type="caution">
    <text evidence="2">The sequence shown here is derived from an EMBL/GenBank/DDBJ whole genome shotgun (WGS) entry which is preliminary data.</text>
</comment>
<sequence length="144" mass="15205">MASMWNNLLLVLIGLSAGCIVSAGIFAFLTAIGLLQRLAAKTCTASKARLYEDCIVLGGTFGNLLFLYELPVPGGAILAALAGLCYGIFIGCLVMSLAETLDAFPILCRRLRLSCGLPWLIVSLALGKSLGSFLYYWFSVGSGS</sequence>
<keyword evidence="1" id="KW-0472">Membrane</keyword>
<name>A0AAE3E9W0_9FIRM</name>
<protein>
    <submittedName>
        <fullName evidence="2">Stage V sporulation protein AB</fullName>
    </submittedName>
</protein>